<evidence type="ECO:0000313" key="3">
    <source>
        <dbReference type="Proteomes" id="UP000054988"/>
    </source>
</evidence>
<reference evidence="2 3" key="1">
    <citation type="submission" date="2015-12" db="EMBL/GenBank/DDBJ databases">
        <title>Draft genome sequence of Moniliophthora roreri, the causal agent of frosty pod rot of cacao.</title>
        <authorList>
            <person name="Aime M.C."/>
            <person name="Diaz-Valderrama J.R."/>
            <person name="Kijpornyongpan T."/>
            <person name="Phillips-Mora W."/>
        </authorList>
    </citation>
    <scope>NUCLEOTIDE SEQUENCE [LARGE SCALE GENOMIC DNA]</scope>
    <source>
        <strain evidence="2 3">MCA 2952</strain>
    </source>
</reference>
<keyword evidence="1" id="KW-0175">Coiled coil</keyword>
<accession>A0A0W0FZ65</accession>
<gene>
    <name evidence="2" type="ORF">WG66_5749</name>
</gene>
<name>A0A0W0FZ65_MONRR</name>
<evidence type="ECO:0000313" key="2">
    <source>
        <dbReference type="EMBL" id="KTB41600.1"/>
    </source>
</evidence>
<dbReference type="EMBL" id="LATX01001438">
    <property type="protein sequence ID" value="KTB41600.1"/>
    <property type="molecule type" value="Genomic_DNA"/>
</dbReference>
<dbReference type="eggNOG" id="ENOG502SQ7N">
    <property type="taxonomic scope" value="Eukaryota"/>
</dbReference>
<protein>
    <submittedName>
        <fullName evidence="2">Uncharacterized protein</fullName>
    </submittedName>
</protein>
<evidence type="ECO:0000256" key="1">
    <source>
        <dbReference type="SAM" id="Coils"/>
    </source>
</evidence>
<proteinExistence type="predicted"/>
<dbReference type="Proteomes" id="UP000054988">
    <property type="component" value="Unassembled WGS sequence"/>
</dbReference>
<sequence length="251" mass="28925">MPPASHLKESHINHQAELPVPVSTTKLEEALKKMSKQAAQYEYQMKELEHKFSESLSNFRAIDSLLQEAFTGLKRNSKRADRALNSQVPAITQELDESLLVLNELAQTLPTIQTQVTEIRSVYDTGRRKAQYLVEDLTWLNTEFYERWRRIIFTSTSPVSFRWKPSWVDIGLIVTSSFGVNASCHDPRDSRPCAALVGSIMGRQAAIPFFRVTTRHQRNYFWQYAQNHGHCCTVLFALPYIYPHYISFPLS</sequence>
<feature type="coiled-coil region" evidence="1">
    <location>
        <begin position="24"/>
        <end position="51"/>
    </location>
</feature>
<comment type="caution">
    <text evidence="2">The sequence shown here is derived from an EMBL/GenBank/DDBJ whole genome shotgun (WGS) entry which is preliminary data.</text>
</comment>
<dbReference type="AlphaFoldDB" id="A0A0W0FZ65"/>
<organism evidence="2 3">
    <name type="scientific">Moniliophthora roreri</name>
    <name type="common">Frosty pod rot fungus</name>
    <name type="synonym">Monilia roreri</name>
    <dbReference type="NCBI Taxonomy" id="221103"/>
    <lineage>
        <taxon>Eukaryota</taxon>
        <taxon>Fungi</taxon>
        <taxon>Dikarya</taxon>
        <taxon>Basidiomycota</taxon>
        <taxon>Agaricomycotina</taxon>
        <taxon>Agaricomycetes</taxon>
        <taxon>Agaricomycetidae</taxon>
        <taxon>Agaricales</taxon>
        <taxon>Marasmiineae</taxon>
        <taxon>Marasmiaceae</taxon>
        <taxon>Moniliophthora</taxon>
    </lineage>
</organism>